<protein>
    <submittedName>
        <fullName evidence="1">Uncharacterized protein</fullName>
    </submittedName>
</protein>
<accession>A0A6S7AZS1</accession>
<reference evidence="1 2" key="1">
    <citation type="submission" date="2020-04" db="EMBL/GenBank/DDBJ databases">
        <authorList>
            <person name="De Canck E."/>
        </authorList>
    </citation>
    <scope>NUCLEOTIDE SEQUENCE [LARGE SCALE GENOMIC DNA]</scope>
    <source>
        <strain evidence="1 2">LMG 28138</strain>
    </source>
</reference>
<sequence>MSNDLCDLSVRELTALYPSRYTHLDWRVSVAKKRVYFQ</sequence>
<name>A0A6S7AZS1_9BURK</name>
<gene>
    <name evidence="1" type="ORF">LMG28138_01480</name>
</gene>
<dbReference type="Proteomes" id="UP000494115">
    <property type="component" value="Unassembled WGS sequence"/>
</dbReference>
<proteinExistence type="predicted"/>
<dbReference type="AlphaFoldDB" id="A0A6S7AZS1"/>
<dbReference type="EMBL" id="CADIKM010000004">
    <property type="protein sequence ID" value="CAB3782288.1"/>
    <property type="molecule type" value="Genomic_DNA"/>
</dbReference>
<organism evidence="1 2">
    <name type="scientific">Pararobbsia alpina</name>
    <dbReference type="NCBI Taxonomy" id="621374"/>
    <lineage>
        <taxon>Bacteria</taxon>
        <taxon>Pseudomonadati</taxon>
        <taxon>Pseudomonadota</taxon>
        <taxon>Betaproteobacteria</taxon>
        <taxon>Burkholderiales</taxon>
        <taxon>Burkholderiaceae</taxon>
        <taxon>Pararobbsia</taxon>
    </lineage>
</organism>
<evidence type="ECO:0000313" key="2">
    <source>
        <dbReference type="Proteomes" id="UP000494115"/>
    </source>
</evidence>
<keyword evidence="2" id="KW-1185">Reference proteome</keyword>
<evidence type="ECO:0000313" key="1">
    <source>
        <dbReference type="EMBL" id="CAB3782288.1"/>
    </source>
</evidence>